<dbReference type="AlphaFoldDB" id="U6GWW5"/>
<dbReference type="Proteomes" id="UP000018050">
    <property type="component" value="Unassembled WGS sequence"/>
</dbReference>
<reference evidence="4" key="2">
    <citation type="submission" date="2013-10" db="EMBL/GenBank/DDBJ databases">
        <authorList>
            <person name="Aslett M."/>
        </authorList>
    </citation>
    <scope>NUCLEOTIDE SEQUENCE [LARGE SCALE GENOMIC DNA]</scope>
    <source>
        <strain evidence="4">Houghton</strain>
    </source>
</reference>
<dbReference type="OMA" id="VYLALCH"/>
<dbReference type="InterPro" id="IPR050188">
    <property type="entry name" value="RluA_PseudoU_synthase"/>
</dbReference>
<dbReference type="PANTHER" id="PTHR21600">
    <property type="entry name" value="MITOCHONDRIAL RNA PSEUDOURIDINE SYNTHASE"/>
    <property type="match status" value="1"/>
</dbReference>
<dbReference type="Pfam" id="PF00849">
    <property type="entry name" value="PseudoU_synth_2"/>
    <property type="match status" value="1"/>
</dbReference>
<dbReference type="RefSeq" id="XP_013247780.1">
    <property type="nucleotide sequence ID" value="XM_013392326.1"/>
</dbReference>
<dbReference type="InterPro" id="IPR006224">
    <property type="entry name" value="PsdUridine_synth_RluA-like_CS"/>
</dbReference>
<name>U6GWW5_EIMAC</name>
<dbReference type="InterPro" id="IPR020103">
    <property type="entry name" value="PsdUridine_synth_cat_dom_sf"/>
</dbReference>
<dbReference type="OrthoDB" id="424794at2759"/>
<dbReference type="InterPro" id="IPR006145">
    <property type="entry name" value="PsdUridine_synth_RsuA/RluA"/>
</dbReference>
<evidence type="ECO:0000313" key="5">
    <source>
        <dbReference type="Proteomes" id="UP000018050"/>
    </source>
</evidence>
<accession>U6GWW5</accession>
<proteinExistence type="inferred from homology"/>
<dbReference type="CDD" id="cd02869">
    <property type="entry name" value="PseudoU_synth_RluA_like"/>
    <property type="match status" value="1"/>
</dbReference>
<evidence type="ECO:0000313" key="4">
    <source>
        <dbReference type="EMBL" id="CDI83019.1"/>
    </source>
</evidence>
<evidence type="ECO:0000256" key="1">
    <source>
        <dbReference type="ARBA" id="ARBA00010876"/>
    </source>
</evidence>
<comment type="similarity">
    <text evidence="1">Belongs to the pseudouridine synthase RluA family.</text>
</comment>
<dbReference type="GO" id="GO:0009982">
    <property type="term" value="F:pseudouridine synthase activity"/>
    <property type="evidence" value="ECO:0007669"/>
    <property type="project" value="InterPro"/>
</dbReference>
<gene>
    <name evidence="4" type="ORF">EAH_00032260</name>
</gene>
<keyword evidence="5" id="KW-1185">Reference proteome</keyword>
<dbReference type="GeneID" id="25271296"/>
<protein>
    <submittedName>
        <fullName evidence="4">RNA pseudouridylate synthase, putative</fullName>
    </submittedName>
</protein>
<sequence length="364" mass="38741">MDILHEDDAVIALNKPAGIRVVPSPANSATSQRPTATKTDSVIERVLAHYKALGDSFLIPETLRSLPAASDGMATPDGREPLELGSGEPMEGQLTLGQDAVVHRLDQGTSGVLLLAKTADAASSLRQQFRERRVKKIYFAVTQGMLKGPMTVTSCIGRDPNDRRKMQSARQIWGVHGAATRVATSGKLRGAVTLLKPLLFNGKWSVVQASPVTGRTHQIRLHLQMLKTPLIGDPLYGDASATSAFLASAVALRSGCSRGPLGVLGQHGAPGMALPGRRGHIRPLLHAAEVCFIHPRTAESLLVRAPLPPDMRGAIAVVDPHWPTAPELSPFAGDSRDPSFKAAFLEKLHHLGEVGKGEVPFASA</sequence>
<evidence type="ECO:0000259" key="3">
    <source>
        <dbReference type="Pfam" id="PF00849"/>
    </source>
</evidence>
<dbReference type="GO" id="GO:0000455">
    <property type="term" value="P:enzyme-directed rRNA pseudouridine synthesis"/>
    <property type="evidence" value="ECO:0007669"/>
    <property type="project" value="TreeGrafter"/>
</dbReference>
<dbReference type="SUPFAM" id="SSF55120">
    <property type="entry name" value="Pseudouridine synthase"/>
    <property type="match status" value="1"/>
</dbReference>
<evidence type="ECO:0000256" key="2">
    <source>
        <dbReference type="ARBA" id="ARBA00023235"/>
    </source>
</evidence>
<reference evidence="4" key="1">
    <citation type="submission" date="2013-10" db="EMBL/GenBank/DDBJ databases">
        <title>Genomic analysis of the causative agents of coccidiosis in chickens.</title>
        <authorList>
            <person name="Reid A.J."/>
            <person name="Blake D."/>
            <person name="Billington K."/>
            <person name="Browne H."/>
            <person name="Dunn M."/>
            <person name="Hung S."/>
            <person name="Kawahara F."/>
            <person name="Miranda-Saavedra D."/>
            <person name="Mourier T."/>
            <person name="Nagra H."/>
            <person name="Otto T.D."/>
            <person name="Rawlings N."/>
            <person name="Sanchez A."/>
            <person name="Sanders M."/>
            <person name="Subramaniam C."/>
            <person name="Tay Y."/>
            <person name="Dear P."/>
            <person name="Doerig C."/>
            <person name="Gruber A."/>
            <person name="Parkinson J."/>
            <person name="Shirley M."/>
            <person name="Wan K.L."/>
            <person name="Berriman M."/>
            <person name="Tomley F."/>
            <person name="Pain A."/>
        </authorList>
    </citation>
    <scope>NUCLEOTIDE SEQUENCE [LARGE SCALE GENOMIC DNA]</scope>
    <source>
        <strain evidence="4">Houghton</strain>
    </source>
</reference>
<dbReference type="PANTHER" id="PTHR21600:SF44">
    <property type="entry name" value="RIBOSOMAL LARGE SUBUNIT PSEUDOURIDINE SYNTHASE D"/>
    <property type="match status" value="1"/>
</dbReference>
<dbReference type="VEuPathDB" id="ToxoDB:EAH_00032260"/>
<dbReference type="EMBL" id="HG673042">
    <property type="protein sequence ID" value="CDI83019.1"/>
    <property type="molecule type" value="Genomic_DNA"/>
</dbReference>
<organism evidence="4 5">
    <name type="scientific">Eimeria acervulina</name>
    <name type="common">Coccidian parasite</name>
    <dbReference type="NCBI Taxonomy" id="5801"/>
    <lineage>
        <taxon>Eukaryota</taxon>
        <taxon>Sar</taxon>
        <taxon>Alveolata</taxon>
        <taxon>Apicomplexa</taxon>
        <taxon>Conoidasida</taxon>
        <taxon>Coccidia</taxon>
        <taxon>Eucoccidiorida</taxon>
        <taxon>Eimeriorina</taxon>
        <taxon>Eimeriidae</taxon>
        <taxon>Eimeria</taxon>
    </lineage>
</organism>
<keyword evidence="2" id="KW-0413">Isomerase</keyword>
<feature type="domain" description="Pseudouridine synthase RsuA/RluA-like" evidence="3">
    <location>
        <begin position="101"/>
        <end position="224"/>
    </location>
</feature>
<dbReference type="PROSITE" id="PS01129">
    <property type="entry name" value="PSI_RLU"/>
    <property type="match status" value="1"/>
</dbReference>
<dbReference type="Gene3D" id="3.30.2350.10">
    <property type="entry name" value="Pseudouridine synthase"/>
    <property type="match status" value="1"/>
</dbReference>
<dbReference type="GO" id="GO:0003723">
    <property type="term" value="F:RNA binding"/>
    <property type="evidence" value="ECO:0007669"/>
    <property type="project" value="InterPro"/>
</dbReference>